<reference evidence="2 3" key="1">
    <citation type="journal article" date="2017" name="Curr. Biol.">
        <title>The Evolution of Venom by Co-option of Single-Copy Genes.</title>
        <authorList>
            <person name="Martinson E.O."/>
            <person name="Mrinalini"/>
            <person name="Kelkar Y.D."/>
            <person name="Chang C.H."/>
            <person name="Werren J.H."/>
        </authorList>
    </citation>
    <scope>NUCLEOTIDE SEQUENCE [LARGE SCALE GENOMIC DNA]</scope>
    <source>
        <strain evidence="2 3">Alberta</strain>
        <tissue evidence="2">Whole body</tissue>
    </source>
</reference>
<organism evidence="2 3">
    <name type="scientific">Trichomalopsis sarcophagae</name>
    <dbReference type="NCBI Taxonomy" id="543379"/>
    <lineage>
        <taxon>Eukaryota</taxon>
        <taxon>Metazoa</taxon>
        <taxon>Ecdysozoa</taxon>
        <taxon>Arthropoda</taxon>
        <taxon>Hexapoda</taxon>
        <taxon>Insecta</taxon>
        <taxon>Pterygota</taxon>
        <taxon>Neoptera</taxon>
        <taxon>Endopterygota</taxon>
        <taxon>Hymenoptera</taxon>
        <taxon>Apocrita</taxon>
        <taxon>Proctotrupomorpha</taxon>
        <taxon>Chalcidoidea</taxon>
        <taxon>Pteromalidae</taxon>
        <taxon>Pteromalinae</taxon>
        <taxon>Trichomalopsis</taxon>
    </lineage>
</organism>
<feature type="compositionally biased region" description="Basic and acidic residues" evidence="1">
    <location>
        <begin position="43"/>
        <end position="53"/>
    </location>
</feature>
<evidence type="ECO:0000256" key="1">
    <source>
        <dbReference type="SAM" id="MobiDB-lite"/>
    </source>
</evidence>
<protein>
    <submittedName>
        <fullName evidence="2">Uncharacterized protein</fullName>
    </submittedName>
</protein>
<dbReference type="Proteomes" id="UP000215335">
    <property type="component" value="Unassembled WGS sequence"/>
</dbReference>
<feature type="region of interest" description="Disordered" evidence="1">
    <location>
        <begin position="29"/>
        <end position="71"/>
    </location>
</feature>
<name>A0A232FKM5_9HYME</name>
<gene>
    <name evidence="2" type="ORF">TSAR_007789</name>
</gene>
<dbReference type="AlphaFoldDB" id="A0A232FKM5"/>
<comment type="caution">
    <text evidence="2">The sequence shown here is derived from an EMBL/GenBank/DDBJ whole genome shotgun (WGS) entry which is preliminary data.</text>
</comment>
<evidence type="ECO:0000313" key="3">
    <source>
        <dbReference type="Proteomes" id="UP000215335"/>
    </source>
</evidence>
<proteinExistence type="predicted"/>
<sequence length="71" mass="7864">MFSLQALVERTWNYNFHFAWLGRMQNAGQAEGPSSVQVSSSSKIDECPQRSHPSDLGGKTLVSLRRPEGKG</sequence>
<dbReference type="EMBL" id="NNAY01000076">
    <property type="protein sequence ID" value="OXU31215.1"/>
    <property type="molecule type" value="Genomic_DNA"/>
</dbReference>
<evidence type="ECO:0000313" key="2">
    <source>
        <dbReference type="EMBL" id="OXU31215.1"/>
    </source>
</evidence>
<accession>A0A232FKM5</accession>
<keyword evidence="3" id="KW-1185">Reference proteome</keyword>